<name>A0ABW1G754_9ACTN</name>
<dbReference type="RefSeq" id="WP_380585640.1">
    <property type="nucleotide sequence ID" value="NZ_JBHSQJ010000084.1"/>
</dbReference>
<feature type="chain" id="PRO_5045103120" description="SH3 domain-containing protein" evidence="1">
    <location>
        <begin position="30"/>
        <end position="150"/>
    </location>
</feature>
<dbReference type="EMBL" id="JBHSQJ010000084">
    <property type="protein sequence ID" value="MFC5909656.1"/>
    <property type="molecule type" value="Genomic_DNA"/>
</dbReference>
<gene>
    <name evidence="2" type="ORF">ACFP3V_20875</name>
</gene>
<proteinExistence type="predicted"/>
<organism evidence="2 3">
    <name type="scientific">Streptacidiphilus monticola</name>
    <dbReference type="NCBI Taxonomy" id="2161674"/>
    <lineage>
        <taxon>Bacteria</taxon>
        <taxon>Bacillati</taxon>
        <taxon>Actinomycetota</taxon>
        <taxon>Actinomycetes</taxon>
        <taxon>Kitasatosporales</taxon>
        <taxon>Streptomycetaceae</taxon>
        <taxon>Streptacidiphilus</taxon>
    </lineage>
</organism>
<protein>
    <recommendedName>
        <fullName evidence="4">SH3 domain-containing protein</fullName>
    </recommendedName>
</protein>
<keyword evidence="3" id="KW-1185">Reference proteome</keyword>
<dbReference type="Proteomes" id="UP001596174">
    <property type="component" value="Unassembled WGS sequence"/>
</dbReference>
<keyword evidence="1" id="KW-0732">Signal</keyword>
<evidence type="ECO:0000313" key="3">
    <source>
        <dbReference type="Proteomes" id="UP001596174"/>
    </source>
</evidence>
<evidence type="ECO:0000313" key="2">
    <source>
        <dbReference type="EMBL" id="MFC5909656.1"/>
    </source>
</evidence>
<evidence type="ECO:0000256" key="1">
    <source>
        <dbReference type="SAM" id="SignalP"/>
    </source>
</evidence>
<comment type="caution">
    <text evidence="2">The sequence shown here is derived from an EMBL/GenBank/DDBJ whole genome shotgun (WGS) entry which is preliminary data.</text>
</comment>
<sequence length="150" mass="16325">MKFRSAAAAAALAASVAGLAVVGAAPAQAATKHSSHTTEALRGYYTSTRWASHVVRNYHAGSKKLLTFHVSPNKHGESAGVVTEVFYRGHWVKATVHDPFWVKLDSRSNGAIDYVGFKAAPYVFRVHVVYNGDRSTKGSVSGWQYFRVTK</sequence>
<evidence type="ECO:0008006" key="4">
    <source>
        <dbReference type="Google" id="ProtNLM"/>
    </source>
</evidence>
<accession>A0ABW1G754</accession>
<feature type="signal peptide" evidence="1">
    <location>
        <begin position="1"/>
        <end position="29"/>
    </location>
</feature>
<reference evidence="3" key="1">
    <citation type="journal article" date="2019" name="Int. J. Syst. Evol. Microbiol.">
        <title>The Global Catalogue of Microorganisms (GCM) 10K type strain sequencing project: providing services to taxonomists for standard genome sequencing and annotation.</title>
        <authorList>
            <consortium name="The Broad Institute Genomics Platform"/>
            <consortium name="The Broad Institute Genome Sequencing Center for Infectious Disease"/>
            <person name="Wu L."/>
            <person name="Ma J."/>
        </authorList>
    </citation>
    <scope>NUCLEOTIDE SEQUENCE [LARGE SCALE GENOMIC DNA]</scope>
    <source>
        <strain evidence="3">JCM 4816</strain>
    </source>
</reference>